<organism evidence="6 7">
    <name type="scientific">Chlorella sorokiniana</name>
    <name type="common">Freshwater green alga</name>
    <dbReference type="NCBI Taxonomy" id="3076"/>
    <lineage>
        <taxon>Eukaryota</taxon>
        <taxon>Viridiplantae</taxon>
        <taxon>Chlorophyta</taxon>
        <taxon>core chlorophytes</taxon>
        <taxon>Trebouxiophyceae</taxon>
        <taxon>Chlorellales</taxon>
        <taxon>Chlorellaceae</taxon>
        <taxon>Chlorella clade</taxon>
        <taxon>Chlorella</taxon>
    </lineage>
</organism>
<name>A0A2P6TH27_CHLSO</name>
<sequence length="514" mass="55865">MSGGSQTATISHLPDELLSRVLAAAAAKETDGSIDLRRASALPSVCKRWRGLCFDSNDLWQALVLEMPRVEAYTGERQRWLRRKRWLLQRLGPLVRDLCITSNCADHGMVEALLRAALCTLRSLALCMLWGRHVCGVLPQLLALARGRFQALAALEITTSNRKWHLGDQVQLAALQVETNFSRDVVTQVAALGSSLTSLTMQLSRTSLPALAPLRALSGLRQLALHSFDTDAKLQPPPLEWFPCLEQFAFESWSDVEVAGSSFAAARWHAEPQHTLYLLELHCAELAPLLAALQPPAAGPLEHLRLEGPITFAGDAAAVAADLAAAAPRLAAVRALEVSNAQALAPVLQLLLQRLPCLEALVLDRCGLASLPKGEYLSGLQHLSLRRNQLERLPPAVFQATRLLYLELSSNGGLGASLEELQRLLRTMPRLQLLDWQGTGLALKTAQALSAAAAAVRGLTLKLPEFELPDGSVQFPQAEPLVSLAEWLEEAGGSSWSIARPDDDSDGWVPEGDW</sequence>
<dbReference type="SUPFAM" id="SSF81383">
    <property type="entry name" value="F-box domain"/>
    <property type="match status" value="1"/>
</dbReference>
<dbReference type="InterPro" id="IPR032675">
    <property type="entry name" value="LRR_dom_sf"/>
</dbReference>
<feature type="region of interest" description="Disordered" evidence="4">
    <location>
        <begin position="494"/>
        <end position="514"/>
    </location>
</feature>
<dbReference type="Pfam" id="PF12937">
    <property type="entry name" value="F-box-like"/>
    <property type="match status" value="1"/>
</dbReference>
<keyword evidence="3" id="KW-0677">Repeat</keyword>
<protein>
    <submittedName>
        <fullName evidence="6">APL1A</fullName>
    </submittedName>
</protein>
<keyword evidence="7" id="KW-1185">Reference proteome</keyword>
<evidence type="ECO:0000259" key="5">
    <source>
        <dbReference type="PROSITE" id="PS50181"/>
    </source>
</evidence>
<feature type="domain" description="F-box" evidence="5">
    <location>
        <begin position="7"/>
        <end position="63"/>
    </location>
</feature>
<dbReference type="InterPro" id="IPR003591">
    <property type="entry name" value="Leu-rich_rpt_typical-subtyp"/>
</dbReference>
<dbReference type="EMBL" id="LHPG02000016">
    <property type="protein sequence ID" value="PRW33599.1"/>
    <property type="molecule type" value="Genomic_DNA"/>
</dbReference>
<dbReference type="AlphaFoldDB" id="A0A2P6TH27"/>
<comment type="subcellular location">
    <subcellularLocation>
        <location evidence="1">Cytoplasm</location>
        <location evidence="1">Cytoskeleton</location>
        <location evidence="1">Cilium axoneme</location>
    </subcellularLocation>
</comment>
<dbReference type="SMART" id="SM00369">
    <property type="entry name" value="LRR_TYP"/>
    <property type="match status" value="2"/>
</dbReference>
<dbReference type="Proteomes" id="UP000239899">
    <property type="component" value="Unassembled WGS sequence"/>
</dbReference>
<evidence type="ECO:0000313" key="6">
    <source>
        <dbReference type="EMBL" id="PRW33599.1"/>
    </source>
</evidence>
<accession>A0A2P6TH27</accession>
<evidence type="ECO:0000313" key="7">
    <source>
        <dbReference type="Proteomes" id="UP000239899"/>
    </source>
</evidence>
<keyword evidence="2" id="KW-0433">Leucine-rich repeat</keyword>
<evidence type="ECO:0000256" key="2">
    <source>
        <dbReference type="ARBA" id="ARBA00022614"/>
    </source>
</evidence>
<dbReference type="OrthoDB" id="8195690at2759"/>
<evidence type="ECO:0000256" key="3">
    <source>
        <dbReference type="ARBA" id="ARBA00022737"/>
    </source>
</evidence>
<comment type="caution">
    <text evidence="6">The sequence shown here is derived from an EMBL/GenBank/DDBJ whole genome shotgun (WGS) entry which is preliminary data.</text>
</comment>
<dbReference type="Gene3D" id="1.20.1280.50">
    <property type="match status" value="1"/>
</dbReference>
<proteinExistence type="predicted"/>
<evidence type="ECO:0000256" key="1">
    <source>
        <dbReference type="ARBA" id="ARBA00004430"/>
    </source>
</evidence>
<dbReference type="InterPro" id="IPR036047">
    <property type="entry name" value="F-box-like_dom_sf"/>
</dbReference>
<dbReference type="PROSITE" id="PS50181">
    <property type="entry name" value="FBOX"/>
    <property type="match status" value="1"/>
</dbReference>
<dbReference type="Gene3D" id="3.80.10.10">
    <property type="entry name" value="Ribonuclease Inhibitor"/>
    <property type="match status" value="1"/>
</dbReference>
<dbReference type="SUPFAM" id="SSF52047">
    <property type="entry name" value="RNI-like"/>
    <property type="match status" value="1"/>
</dbReference>
<reference evidence="6 7" key="1">
    <citation type="journal article" date="2018" name="Plant J.">
        <title>Genome sequences of Chlorella sorokiniana UTEX 1602 and Micractinium conductrix SAG 241.80: implications to maltose excretion by a green alga.</title>
        <authorList>
            <person name="Arriola M.B."/>
            <person name="Velmurugan N."/>
            <person name="Zhang Y."/>
            <person name="Plunkett M.H."/>
            <person name="Hondzo H."/>
            <person name="Barney B.M."/>
        </authorList>
    </citation>
    <scope>NUCLEOTIDE SEQUENCE [LARGE SCALE GENOMIC DNA]</scope>
    <source>
        <strain evidence="7">UTEX 1602</strain>
    </source>
</reference>
<dbReference type="InterPro" id="IPR001810">
    <property type="entry name" value="F-box_dom"/>
</dbReference>
<evidence type="ECO:0000256" key="4">
    <source>
        <dbReference type="SAM" id="MobiDB-lite"/>
    </source>
</evidence>
<dbReference type="GO" id="GO:0005930">
    <property type="term" value="C:axoneme"/>
    <property type="evidence" value="ECO:0007669"/>
    <property type="project" value="UniProtKB-SubCell"/>
</dbReference>
<gene>
    <name evidence="6" type="ORF">C2E21_7540</name>
</gene>